<dbReference type="AlphaFoldDB" id="A0A2N1PIU5"/>
<organism evidence="6 7">
    <name type="scientific">Candidatus Wallbacteria bacterium HGW-Wallbacteria-1</name>
    <dbReference type="NCBI Taxonomy" id="2013854"/>
    <lineage>
        <taxon>Bacteria</taxon>
        <taxon>Candidatus Walliibacteriota</taxon>
    </lineage>
</organism>
<evidence type="ECO:0000313" key="7">
    <source>
        <dbReference type="Proteomes" id="UP000233256"/>
    </source>
</evidence>
<feature type="region of interest" description="Disordered" evidence="2">
    <location>
        <begin position="1"/>
        <end position="39"/>
    </location>
</feature>
<sequence>MSKNTNTTGADNTANKANTSNTANTGSAGSAGSAGKVKGSDASSRHIIIGSAASLILLAVIMIGINVISGMLYVRYDATEDKVFTLSNGTRAILSKIEDNVLLKFYYSKSMGNVPFNYKLYGKKIEEFLNEYSTNSRGRIRLEVLDPKPDTDEEEWATKYGLAQAALPTGDKFYMGLVVMVADREEVVPFFNLDREEFLEYDITRSLVQATEIKRKTIGVLSSLPVVGTPASPYMPQPQGASEDWLFLKELKKGFDVRKIETDATEIPADISLLMVIHPKDFADQTLYAIDQFVLRGGRLVVMVDPSCQVDESTGGNPYMAKLSKSSDMAKLFRNWGVEYAKDKIAADLHIATKVNAGREGVVDYPIWMTLNENCMDDKSVITAKLAKMMFIEAGVLGKSAGSDVEMTPLVHTTDAGNKVGNDKLMSSPRELQNVISTSGSQLALAAIYRGKFKSAYETAPEIAAVENETDDQKKAREARQQTLKSGHRAEAADSISVMVVADVDFLVDQYCVQAMNFFGHQMLQPLNDNLAFISNAVDFLGGSEDLISVRSRGKFTRTFTTVEQIEKAAQTKWLEEEKNLTNRLEEIQKRINDLQAAKKDGERLILTSQQREEIRKSRDEKTQTLKKRREIRKLLRQDIESLGSYVKIVNLVIMPLAVMIVGIVIYLSQNRKRGLK</sequence>
<evidence type="ECO:0000259" key="5">
    <source>
        <dbReference type="Pfam" id="PF23357"/>
    </source>
</evidence>
<feature type="transmembrane region" description="Helical" evidence="3">
    <location>
        <begin position="47"/>
        <end position="74"/>
    </location>
</feature>
<evidence type="ECO:0000256" key="3">
    <source>
        <dbReference type="SAM" id="Phobius"/>
    </source>
</evidence>
<accession>A0A2N1PIU5</accession>
<evidence type="ECO:0000259" key="4">
    <source>
        <dbReference type="Pfam" id="PF09822"/>
    </source>
</evidence>
<evidence type="ECO:0000256" key="2">
    <source>
        <dbReference type="SAM" id="MobiDB-lite"/>
    </source>
</evidence>
<feature type="domain" description="ABC-type uncharacterised transport system" evidence="4">
    <location>
        <begin position="215"/>
        <end position="537"/>
    </location>
</feature>
<keyword evidence="1" id="KW-0175">Coiled coil</keyword>
<dbReference type="Pfam" id="PF09822">
    <property type="entry name" value="ABC_transp_aux"/>
    <property type="match status" value="1"/>
</dbReference>
<protein>
    <submittedName>
        <fullName evidence="6">Uncharacterized protein</fullName>
    </submittedName>
</protein>
<keyword evidence="3" id="KW-0812">Transmembrane</keyword>
<dbReference type="Proteomes" id="UP000233256">
    <property type="component" value="Unassembled WGS sequence"/>
</dbReference>
<feature type="domain" description="DUF7088" evidence="5">
    <location>
        <begin position="80"/>
        <end position="179"/>
    </location>
</feature>
<feature type="coiled-coil region" evidence="1">
    <location>
        <begin position="571"/>
        <end position="605"/>
    </location>
</feature>
<evidence type="ECO:0000256" key="1">
    <source>
        <dbReference type="SAM" id="Coils"/>
    </source>
</evidence>
<gene>
    <name evidence="6" type="ORF">CVV64_19850</name>
</gene>
<feature type="transmembrane region" description="Helical" evidence="3">
    <location>
        <begin position="649"/>
        <end position="668"/>
    </location>
</feature>
<keyword evidence="3" id="KW-0472">Membrane</keyword>
<comment type="caution">
    <text evidence="6">The sequence shown here is derived from an EMBL/GenBank/DDBJ whole genome shotgun (WGS) entry which is preliminary data.</text>
</comment>
<evidence type="ECO:0000313" key="6">
    <source>
        <dbReference type="EMBL" id="PKK88212.1"/>
    </source>
</evidence>
<dbReference type="Pfam" id="PF23357">
    <property type="entry name" value="DUF7088"/>
    <property type="match status" value="1"/>
</dbReference>
<dbReference type="InterPro" id="IPR055396">
    <property type="entry name" value="DUF7088"/>
</dbReference>
<dbReference type="EMBL" id="PGXC01000058">
    <property type="protein sequence ID" value="PKK88212.1"/>
    <property type="molecule type" value="Genomic_DNA"/>
</dbReference>
<keyword evidence="3" id="KW-1133">Transmembrane helix</keyword>
<name>A0A2N1PIU5_9BACT</name>
<reference evidence="6 7" key="1">
    <citation type="journal article" date="2017" name="ISME J.">
        <title>Potential for microbial H2 and metal transformations associated with novel bacteria and archaea in deep terrestrial subsurface sediments.</title>
        <authorList>
            <person name="Hernsdorf A.W."/>
            <person name="Amano Y."/>
            <person name="Miyakawa K."/>
            <person name="Ise K."/>
            <person name="Suzuki Y."/>
            <person name="Anantharaman K."/>
            <person name="Probst A."/>
            <person name="Burstein D."/>
            <person name="Thomas B.C."/>
            <person name="Banfield J.F."/>
        </authorList>
    </citation>
    <scope>NUCLEOTIDE SEQUENCE [LARGE SCALE GENOMIC DNA]</scope>
    <source>
        <strain evidence="6">HGW-Wallbacteria-1</strain>
    </source>
</reference>
<proteinExistence type="predicted"/>
<dbReference type="InterPro" id="IPR019196">
    <property type="entry name" value="ABC_transp_unknown"/>
</dbReference>